<dbReference type="EMBL" id="NBNE01006687">
    <property type="protein sequence ID" value="OWZ01658.1"/>
    <property type="molecule type" value="Genomic_DNA"/>
</dbReference>
<evidence type="ECO:0000313" key="3">
    <source>
        <dbReference type="Proteomes" id="UP000198211"/>
    </source>
</evidence>
<gene>
    <name evidence="2" type="ORF">PHMEG_00026913</name>
</gene>
<dbReference type="OrthoDB" id="121233at2759"/>
<keyword evidence="3" id="KW-1185">Reference proteome</keyword>
<organism evidence="2 3">
    <name type="scientific">Phytophthora megakarya</name>
    <dbReference type="NCBI Taxonomy" id="4795"/>
    <lineage>
        <taxon>Eukaryota</taxon>
        <taxon>Sar</taxon>
        <taxon>Stramenopiles</taxon>
        <taxon>Oomycota</taxon>
        <taxon>Peronosporomycetes</taxon>
        <taxon>Peronosporales</taxon>
        <taxon>Peronosporaceae</taxon>
        <taxon>Phytophthora</taxon>
    </lineage>
</organism>
<proteinExistence type="predicted"/>
<sequence length="197" mass="21986">APALQAYKIKTIRDDSTLYLKASLGAKQAEWVALTSSNWKHYIVVARGHYNKHKKVTGIRRATLSRISEAAHAIDGYLLEHTDVQVGPIARTYWETSHARQPDGTEPSLPANATFRQMQHLDSMRANHPDTTTSTELKTITVQLNGSSDLQLTLNVQELRAVLGLPSHNLMAEGVFASFEQPREPSEDKSDRDHMSD</sequence>
<comment type="caution">
    <text evidence="2">The sequence shown here is derived from an EMBL/GenBank/DDBJ whole genome shotgun (WGS) entry which is preliminary data.</text>
</comment>
<dbReference type="AlphaFoldDB" id="A0A225V9V8"/>
<evidence type="ECO:0000256" key="1">
    <source>
        <dbReference type="SAM" id="MobiDB-lite"/>
    </source>
</evidence>
<evidence type="ECO:0000313" key="2">
    <source>
        <dbReference type="EMBL" id="OWZ01658.1"/>
    </source>
</evidence>
<feature type="region of interest" description="Disordered" evidence="1">
    <location>
        <begin position="176"/>
        <end position="197"/>
    </location>
</feature>
<feature type="compositionally biased region" description="Basic and acidic residues" evidence="1">
    <location>
        <begin position="181"/>
        <end position="197"/>
    </location>
</feature>
<accession>A0A225V9V8</accession>
<protein>
    <submittedName>
        <fullName evidence="2">Uncharacterized protein</fullName>
    </submittedName>
</protein>
<reference evidence="3" key="1">
    <citation type="submission" date="2017-03" db="EMBL/GenBank/DDBJ databases">
        <title>Phytopthora megakarya and P. palmivora, two closely related causual agents of cacao black pod achieved similar genome size and gene model numbers by different mechanisms.</title>
        <authorList>
            <person name="Ali S."/>
            <person name="Shao J."/>
            <person name="Larry D.J."/>
            <person name="Kronmiller B."/>
            <person name="Shen D."/>
            <person name="Strem M.D."/>
            <person name="Melnick R.L."/>
            <person name="Guiltinan M.J."/>
            <person name="Tyler B.M."/>
            <person name="Meinhardt L.W."/>
            <person name="Bailey B.A."/>
        </authorList>
    </citation>
    <scope>NUCLEOTIDE SEQUENCE [LARGE SCALE GENOMIC DNA]</scope>
    <source>
        <strain evidence="3">zdho120</strain>
    </source>
</reference>
<name>A0A225V9V8_9STRA</name>
<dbReference type="Proteomes" id="UP000198211">
    <property type="component" value="Unassembled WGS sequence"/>
</dbReference>
<feature type="non-terminal residue" evidence="2">
    <location>
        <position position="1"/>
    </location>
</feature>